<dbReference type="Gene3D" id="3.40.50.920">
    <property type="match status" value="1"/>
</dbReference>
<organism evidence="13 14">
    <name type="scientific">Mannheimia granulomatis</name>
    <dbReference type="NCBI Taxonomy" id="85402"/>
    <lineage>
        <taxon>Bacteria</taxon>
        <taxon>Pseudomonadati</taxon>
        <taxon>Pseudomonadota</taxon>
        <taxon>Gammaproteobacteria</taxon>
        <taxon>Pasteurellales</taxon>
        <taxon>Pasteurellaceae</taxon>
        <taxon>Mannheimia</taxon>
    </lineage>
</organism>
<evidence type="ECO:0000256" key="7">
    <source>
        <dbReference type="ARBA" id="ARBA00022977"/>
    </source>
</evidence>
<dbReference type="InterPro" id="IPR005475">
    <property type="entry name" value="Transketolase-like_Pyr-bd"/>
</dbReference>
<feature type="domain" description="Transketolase-like pyrimidine-binding" evidence="12">
    <location>
        <begin position="317"/>
        <end position="481"/>
    </location>
</feature>
<dbReference type="PANTHER" id="PTHR43322:SF5">
    <property type="entry name" value="1-DEOXY-D-XYLULOSE-5-PHOSPHATE SYNTHASE, CHLOROPLASTIC"/>
    <property type="match status" value="1"/>
</dbReference>
<evidence type="ECO:0000313" key="13">
    <source>
        <dbReference type="EMBL" id="QIM65968.1"/>
    </source>
</evidence>
<dbReference type="InterPro" id="IPR005477">
    <property type="entry name" value="Dxylulose-5-P_synthase"/>
</dbReference>
<dbReference type="PANTHER" id="PTHR43322">
    <property type="entry name" value="1-D-DEOXYXYLULOSE 5-PHOSPHATE SYNTHASE-RELATED"/>
    <property type="match status" value="1"/>
</dbReference>
<evidence type="ECO:0000256" key="4">
    <source>
        <dbReference type="ARBA" id="ARBA00022679"/>
    </source>
</evidence>
<dbReference type="KEGG" id="mgra:A4G16_00520"/>
<feature type="binding site" evidence="11">
    <location>
        <position position="287"/>
    </location>
    <ligand>
        <name>thiamine diphosphate</name>
        <dbReference type="ChEBI" id="CHEBI:58937"/>
    </ligand>
</feature>
<dbReference type="GO" id="GO:0000287">
    <property type="term" value="F:magnesium ion binding"/>
    <property type="evidence" value="ECO:0007669"/>
    <property type="project" value="UniProtKB-UniRule"/>
</dbReference>
<gene>
    <name evidence="11" type="primary">dxs</name>
    <name evidence="13" type="ORF">A4G16_00520</name>
</gene>
<dbReference type="InterPro" id="IPR033248">
    <property type="entry name" value="Transketolase_C"/>
</dbReference>
<dbReference type="SUPFAM" id="SSF52518">
    <property type="entry name" value="Thiamin diphosphate-binding fold (THDP-binding)"/>
    <property type="match status" value="2"/>
</dbReference>
<feature type="binding site" evidence="11">
    <location>
        <position position="178"/>
    </location>
    <ligand>
        <name>Mg(2+)</name>
        <dbReference type="ChEBI" id="CHEBI:18420"/>
    </ligand>
</feature>
<dbReference type="EMBL" id="CP015030">
    <property type="protein sequence ID" value="QIM65968.1"/>
    <property type="molecule type" value="Genomic_DNA"/>
</dbReference>
<keyword evidence="9 11" id="KW-0414">Isoprene biosynthesis</keyword>
<dbReference type="UniPathway" id="UPA00064">
    <property type="reaction ID" value="UER00091"/>
</dbReference>
<protein>
    <recommendedName>
        <fullName evidence="11">1-deoxy-D-xylulose-5-phosphate synthase</fullName>
        <ecNumber evidence="11">2.2.1.7</ecNumber>
    </recommendedName>
    <alternativeName>
        <fullName evidence="11">1-deoxyxylulose-5-phosphate synthase</fullName>
        <shortName evidence="11">DXP synthase</shortName>
        <shortName evidence="11">DXPS</shortName>
    </alternativeName>
</protein>
<dbReference type="PROSITE" id="PS00801">
    <property type="entry name" value="TRANSKETOLASE_1"/>
    <property type="match status" value="1"/>
</dbReference>
<dbReference type="Pfam" id="PF13292">
    <property type="entry name" value="DXP_synthase_N"/>
    <property type="match status" value="1"/>
</dbReference>
<comment type="catalytic activity">
    <reaction evidence="11">
        <text>D-glyceraldehyde 3-phosphate + pyruvate + H(+) = 1-deoxy-D-xylulose 5-phosphate + CO2</text>
        <dbReference type="Rhea" id="RHEA:12605"/>
        <dbReference type="ChEBI" id="CHEBI:15361"/>
        <dbReference type="ChEBI" id="CHEBI:15378"/>
        <dbReference type="ChEBI" id="CHEBI:16526"/>
        <dbReference type="ChEBI" id="CHEBI:57792"/>
        <dbReference type="ChEBI" id="CHEBI:59776"/>
        <dbReference type="EC" id="2.2.1.7"/>
    </reaction>
</comment>
<evidence type="ECO:0000256" key="11">
    <source>
        <dbReference type="HAMAP-Rule" id="MF_00315"/>
    </source>
</evidence>
<keyword evidence="8 11" id="KW-0786">Thiamine pyrophosphate</keyword>
<dbReference type="CDD" id="cd02007">
    <property type="entry name" value="TPP_DXS"/>
    <property type="match status" value="1"/>
</dbReference>
<dbReference type="GO" id="GO:0008661">
    <property type="term" value="F:1-deoxy-D-xylulose-5-phosphate synthase activity"/>
    <property type="evidence" value="ECO:0007669"/>
    <property type="project" value="UniProtKB-UniRule"/>
</dbReference>
<evidence type="ECO:0000313" key="14">
    <source>
        <dbReference type="Proteomes" id="UP000501366"/>
    </source>
</evidence>
<evidence type="ECO:0000259" key="12">
    <source>
        <dbReference type="SMART" id="SM00861"/>
    </source>
</evidence>
<evidence type="ECO:0000256" key="10">
    <source>
        <dbReference type="ARBA" id="ARBA00055605"/>
    </source>
</evidence>
<dbReference type="GO" id="GO:0005829">
    <property type="term" value="C:cytosol"/>
    <property type="evidence" value="ECO:0007669"/>
    <property type="project" value="TreeGrafter"/>
</dbReference>
<evidence type="ECO:0000256" key="6">
    <source>
        <dbReference type="ARBA" id="ARBA00022842"/>
    </source>
</evidence>
<dbReference type="InterPro" id="IPR009014">
    <property type="entry name" value="Transketo_C/PFOR_II"/>
</dbReference>
<dbReference type="HAMAP" id="MF_00315">
    <property type="entry name" value="DXP_synth"/>
    <property type="match status" value="1"/>
</dbReference>
<dbReference type="GO" id="GO:0019288">
    <property type="term" value="P:isopentenyl diphosphate biosynthetic process, methylerythritol 4-phosphate pathway"/>
    <property type="evidence" value="ECO:0007669"/>
    <property type="project" value="TreeGrafter"/>
</dbReference>
<dbReference type="Proteomes" id="UP000501366">
    <property type="component" value="Chromosome"/>
</dbReference>
<dbReference type="PROSITE" id="PS00802">
    <property type="entry name" value="TRANSKETOLASE_2"/>
    <property type="match status" value="1"/>
</dbReference>
<dbReference type="EC" id="2.2.1.7" evidence="11"/>
<dbReference type="NCBIfam" id="TIGR00204">
    <property type="entry name" value="dxs"/>
    <property type="match status" value="1"/>
</dbReference>
<feature type="binding site" evidence="11">
    <location>
        <begin position="118"/>
        <end position="120"/>
    </location>
    <ligand>
        <name>thiamine diphosphate</name>
        <dbReference type="ChEBI" id="CHEBI:58937"/>
    </ligand>
</feature>
<dbReference type="Pfam" id="PF02780">
    <property type="entry name" value="Transketolase_C"/>
    <property type="match status" value="1"/>
</dbReference>
<dbReference type="Gene3D" id="3.40.50.970">
    <property type="match status" value="2"/>
</dbReference>
<evidence type="ECO:0000256" key="9">
    <source>
        <dbReference type="ARBA" id="ARBA00023229"/>
    </source>
</evidence>
<comment type="function">
    <text evidence="10 11">Catalyzes the acyloin condensation reaction between C atoms 2 and 3 of pyruvate and glyceraldehyde 3-phosphate to yield 1-deoxy-D-xylulose-5-phosphate (DXP).</text>
</comment>
<name>A0A6G8JGI9_9PAST</name>
<dbReference type="InterPro" id="IPR029061">
    <property type="entry name" value="THDP-binding"/>
</dbReference>
<feature type="binding site" evidence="11">
    <location>
        <position position="178"/>
    </location>
    <ligand>
        <name>thiamine diphosphate</name>
        <dbReference type="ChEBI" id="CHEBI:58937"/>
    </ligand>
</feature>
<keyword evidence="7 11" id="KW-0784">Thiamine biosynthesis</keyword>
<dbReference type="SMART" id="SM00861">
    <property type="entry name" value="Transket_pyr"/>
    <property type="match status" value="1"/>
</dbReference>
<comment type="cofactor">
    <cofactor evidence="11">
        <name>Mg(2+)</name>
        <dbReference type="ChEBI" id="CHEBI:18420"/>
    </cofactor>
    <text evidence="11">Binds 1 Mg(2+) ion per subunit.</text>
</comment>
<evidence type="ECO:0000256" key="8">
    <source>
        <dbReference type="ARBA" id="ARBA00023052"/>
    </source>
</evidence>
<dbReference type="GO" id="GO:0030976">
    <property type="term" value="F:thiamine pyrophosphate binding"/>
    <property type="evidence" value="ECO:0007669"/>
    <property type="project" value="UniProtKB-UniRule"/>
</dbReference>
<evidence type="ECO:0000256" key="5">
    <source>
        <dbReference type="ARBA" id="ARBA00022723"/>
    </source>
</evidence>
<comment type="similarity">
    <text evidence="2 11">Belongs to the transketolase family. DXPS subfamily.</text>
</comment>
<keyword evidence="6 11" id="KW-0460">Magnesium</keyword>
<evidence type="ECO:0000256" key="1">
    <source>
        <dbReference type="ARBA" id="ARBA00004980"/>
    </source>
</evidence>
<dbReference type="GO" id="GO:0016114">
    <property type="term" value="P:terpenoid biosynthetic process"/>
    <property type="evidence" value="ECO:0007669"/>
    <property type="project" value="UniProtKB-UniRule"/>
</dbReference>
<feature type="binding site" evidence="11">
    <location>
        <position position="368"/>
    </location>
    <ligand>
        <name>thiamine diphosphate</name>
        <dbReference type="ChEBI" id="CHEBI:58937"/>
    </ligand>
</feature>
<dbReference type="NCBIfam" id="NF003933">
    <property type="entry name" value="PRK05444.2-2"/>
    <property type="match status" value="1"/>
</dbReference>
<dbReference type="Pfam" id="PF02779">
    <property type="entry name" value="Transket_pyr"/>
    <property type="match status" value="1"/>
</dbReference>
<keyword evidence="5 11" id="KW-0479">Metal-binding</keyword>
<dbReference type="SUPFAM" id="SSF52922">
    <property type="entry name" value="TK C-terminal domain-like"/>
    <property type="match status" value="1"/>
</dbReference>
<dbReference type="InterPro" id="IPR049557">
    <property type="entry name" value="Transketolase_CS"/>
</dbReference>
<dbReference type="FunFam" id="3.40.50.920:FF:000002">
    <property type="entry name" value="1-deoxy-D-xylulose-5-phosphate synthase"/>
    <property type="match status" value="1"/>
</dbReference>
<proteinExistence type="inferred from homology"/>
<dbReference type="GO" id="GO:0009228">
    <property type="term" value="P:thiamine biosynthetic process"/>
    <property type="evidence" value="ECO:0007669"/>
    <property type="project" value="UniProtKB-UniRule"/>
</dbReference>
<feature type="binding site" evidence="11">
    <location>
        <begin position="150"/>
        <end position="151"/>
    </location>
    <ligand>
        <name>thiamine diphosphate</name>
        <dbReference type="ChEBI" id="CHEBI:58937"/>
    </ligand>
</feature>
<evidence type="ECO:0000256" key="2">
    <source>
        <dbReference type="ARBA" id="ARBA00011081"/>
    </source>
</evidence>
<dbReference type="InterPro" id="IPR020826">
    <property type="entry name" value="Transketolase_BS"/>
</dbReference>
<dbReference type="AlphaFoldDB" id="A0A6G8JGI9"/>
<comment type="pathway">
    <text evidence="1 11">Metabolic intermediate biosynthesis; 1-deoxy-D-xylulose 5-phosphate biosynthesis; 1-deoxy-D-xylulose 5-phosphate from D-glyceraldehyde 3-phosphate and pyruvate: step 1/1.</text>
</comment>
<dbReference type="CDD" id="cd07033">
    <property type="entry name" value="TPP_PYR_DXS_TK_like"/>
    <property type="match status" value="1"/>
</dbReference>
<feature type="binding site" evidence="11">
    <location>
        <position position="77"/>
    </location>
    <ligand>
        <name>thiamine diphosphate</name>
        <dbReference type="ChEBI" id="CHEBI:58937"/>
    </ligand>
</feature>
<accession>A0A6G8JGI9</accession>
<comment type="cofactor">
    <cofactor evidence="11">
        <name>thiamine diphosphate</name>
        <dbReference type="ChEBI" id="CHEBI:58937"/>
    </cofactor>
    <text evidence="11">Binds 1 thiamine pyrophosphate per subunit.</text>
</comment>
<evidence type="ECO:0000256" key="3">
    <source>
        <dbReference type="ARBA" id="ARBA00011738"/>
    </source>
</evidence>
<reference evidence="13 14" key="1">
    <citation type="submission" date="2016-03" db="EMBL/GenBank/DDBJ databases">
        <authorList>
            <person name="Bojesen A.M."/>
            <person name="Planet P."/>
            <person name="Hansen M.J."/>
        </authorList>
    </citation>
    <scope>NUCLEOTIDE SEQUENCE [LARGE SCALE GENOMIC DNA]</scope>
    <source>
        <strain evidence="13 14">B 234/94</strain>
    </source>
</reference>
<feature type="binding site" evidence="11">
    <location>
        <position position="149"/>
    </location>
    <ligand>
        <name>Mg(2+)</name>
        <dbReference type="ChEBI" id="CHEBI:18420"/>
    </ligand>
</feature>
<keyword evidence="4 11" id="KW-0808">Transferase</keyword>
<sequence length="617" mass="67941">MEKKYSLLNSINSPEDLRVLAKDQLQTVADELRAYLLESVSQSSGHLASGLGVVELTVALHYVYQTPFDQLIWDVGHQAYPHKILTGRRDQMHTIRQKDGIHPFPWREESPYDVLSVGHSSTSISAGVGIAIAAEKENAGRKTVCVIGDGAITAGMAFEALNHAGALHTDMLVILNDNEMSISENVGALNNHLARIFSGSLYTSVRDGSKKILDKVPTIKNFMKKSEEHMKGVIFSPESTLFEELGFNYIGPIDGHNIDELVKTLGNMRELKGPQFLHVRTKKGKGYTPAENDPIGYHGVPKFDLAVSELPKSKTLPTYSNIFGDWLCEMAESEPKIIGITPAMREGSGMVEFSRRFPEQYFDVAIAEQHAVTFGAGLAIAGYKPVVAIYSSFLQRAYDQLIHDVAIQNLPVIFAIDRAGIVGADGQTHQGAFDLSFMRCIPNMTIMAPSDENEMRQMLYTAYTMNTPTAIRYPRGNAKGVALQPMQALEIGKGKVIREGKKVAIINFGALLDEAKVVAEKYDYTLVDMRFVKPLDEILLQKMADSHELLVTLEENAIQGGAGSFVNEYLQNIGKIKPLVMLGIPDFFVPQATQTEAYAELGLDAKGIEAKIQKLGF</sequence>
<dbReference type="RefSeq" id="WP_165888237.1">
    <property type="nucleotide sequence ID" value="NZ_CP015030.1"/>
</dbReference>
<dbReference type="FunFam" id="3.40.50.970:FF:000005">
    <property type="entry name" value="1-deoxy-D-xylulose-5-phosphate synthase"/>
    <property type="match status" value="1"/>
</dbReference>
<comment type="subunit">
    <text evidence="3 11">Homodimer.</text>
</comment>